<gene>
    <name evidence="1" type="ORF">MRATA1EN3_LOCUS23302</name>
</gene>
<evidence type="ECO:0000313" key="2">
    <source>
        <dbReference type="Proteomes" id="UP001162501"/>
    </source>
</evidence>
<accession>A0ACB0FH89</accession>
<organism evidence="1 2">
    <name type="scientific">Rangifer tarandus platyrhynchus</name>
    <name type="common">Svalbard reindeer</name>
    <dbReference type="NCBI Taxonomy" id="3082113"/>
    <lineage>
        <taxon>Eukaryota</taxon>
        <taxon>Metazoa</taxon>
        <taxon>Chordata</taxon>
        <taxon>Craniata</taxon>
        <taxon>Vertebrata</taxon>
        <taxon>Euteleostomi</taxon>
        <taxon>Mammalia</taxon>
        <taxon>Eutheria</taxon>
        <taxon>Laurasiatheria</taxon>
        <taxon>Artiodactyla</taxon>
        <taxon>Ruminantia</taxon>
        <taxon>Pecora</taxon>
        <taxon>Cervidae</taxon>
        <taxon>Odocoileinae</taxon>
        <taxon>Rangifer</taxon>
    </lineage>
</organism>
<proteinExistence type="predicted"/>
<dbReference type="EMBL" id="OX596091">
    <property type="protein sequence ID" value="CAI9712089.1"/>
    <property type="molecule type" value="Genomic_DNA"/>
</dbReference>
<name>A0ACB0FH89_RANTA</name>
<reference evidence="1" key="1">
    <citation type="submission" date="2023-05" db="EMBL/GenBank/DDBJ databases">
        <authorList>
            <consortium name="ELIXIR-Norway"/>
        </authorList>
    </citation>
    <scope>NUCLEOTIDE SEQUENCE</scope>
</reference>
<sequence length="121" mass="12703">MAVCTHTWPPSPHSLRPVSSSARDKVAPPQAVLWPKPGCSLTPTVIERHTPQGKLVTSGSPPPAVTAPRLSAVGVQRETQASPGSPTRRLASQWSCVGTSCLLRDVYTCPGAAAAELVTRQ</sequence>
<evidence type="ECO:0000313" key="1">
    <source>
        <dbReference type="EMBL" id="CAI9712089.1"/>
    </source>
</evidence>
<dbReference type="Proteomes" id="UP001162501">
    <property type="component" value="Chromosome 7"/>
</dbReference>
<protein>
    <submittedName>
        <fullName evidence="1">Uncharacterized protein</fullName>
    </submittedName>
</protein>